<feature type="non-terminal residue" evidence="1">
    <location>
        <position position="43"/>
    </location>
</feature>
<dbReference type="AlphaFoldDB" id="A0A368FRA5"/>
<keyword evidence="2" id="KW-1185">Reference proteome</keyword>
<evidence type="ECO:0000313" key="1">
    <source>
        <dbReference type="EMBL" id="RCN34612.1"/>
    </source>
</evidence>
<evidence type="ECO:0000313" key="2">
    <source>
        <dbReference type="Proteomes" id="UP000252519"/>
    </source>
</evidence>
<protein>
    <submittedName>
        <fullName evidence="1">Uncharacterized protein</fullName>
    </submittedName>
</protein>
<dbReference type="Proteomes" id="UP000252519">
    <property type="component" value="Unassembled WGS sequence"/>
</dbReference>
<accession>A0A368FRA5</accession>
<comment type="caution">
    <text evidence="1">The sequence shown here is derived from an EMBL/GenBank/DDBJ whole genome shotgun (WGS) entry which is preliminary data.</text>
</comment>
<sequence length="43" mass="5089">MWKRSAISNRSRESINYWNRIGPEAFHFNLDPLPLVKCLPMPC</sequence>
<dbReference type="EMBL" id="JOJR01000761">
    <property type="protein sequence ID" value="RCN34612.1"/>
    <property type="molecule type" value="Genomic_DNA"/>
</dbReference>
<organism evidence="1 2">
    <name type="scientific">Ancylostoma caninum</name>
    <name type="common">Dog hookworm</name>
    <dbReference type="NCBI Taxonomy" id="29170"/>
    <lineage>
        <taxon>Eukaryota</taxon>
        <taxon>Metazoa</taxon>
        <taxon>Ecdysozoa</taxon>
        <taxon>Nematoda</taxon>
        <taxon>Chromadorea</taxon>
        <taxon>Rhabditida</taxon>
        <taxon>Rhabditina</taxon>
        <taxon>Rhabditomorpha</taxon>
        <taxon>Strongyloidea</taxon>
        <taxon>Ancylostomatidae</taxon>
        <taxon>Ancylostomatinae</taxon>
        <taxon>Ancylostoma</taxon>
    </lineage>
</organism>
<reference evidence="1 2" key="1">
    <citation type="submission" date="2014-10" db="EMBL/GenBank/DDBJ databases">
        <title>Draft genome of the hookworm Ancylostoma caninum.</title>
        <authorList>
            <person name="Mitreva M."/>
        </authorList>
    </citation>
    <scope>NUCLEOTIDE SEQUENCE [LARGE SCALE GENOMIC DNA]</scope>
    <source>
        <strain evidence="1 2">Baltimore</strain>
    </source>
</reference>
<name>A0A368FRA5_ANCCA</name>
<proteinExistence type="predicted"/>
<gene>
    <name evidence="1" type="ORF">ANCCAN_19544</name>
</gene>